<dbReference type="AlphaFoldDB" id="L1J6X9"/>
<feature type="region of interest" description="Disordered" evidence="1">
    <location>
        <begin position="187"/>
        <end position="230"/>
    </location>
</feature>
<dbReference type="GeneID" id="17300377"/>
<feature type="compositionally biased region" description="Basic and acidic residues" evidence="1">
    <location>
        <begin position="196"/>
        <end position="217"/>
    </location>
</feature>
<dbReference type="KEGG" id="gtt:GUITHDRAFT_153184"/>
<organism evidence="2">
    <name type="scientific">Guillardia theta (strain CCMP2712)</name>
    <name type="common">Cryptophyte</name>
    <dbReference type="NCBI Taxonomy" id="905079"/>
    <lineage>
        <taxon>Eukaryota</taxon>
        <taxon>Cryptophyceae</taxon>
        <taxon>Pyrenomonadales</taxon>
        <taxon>Geminigeraceae</taxon>
        <taxon>Guillardia</taxon>
    </lineage>
</organism>
<proteinExistence type="predicted"/>
<dbReference type="RefSeq" id="XP_005830810.1">
    <property type="nucleotide sequence ID" value="XM_005830753.1"/>
</dbReference>
<reference evidence="3" key="3">
    <citation type="submission" date="2015-06" db="UniProtKB">
        <authorList>
            <consortium name="EnsemblProtists"/>
        </authorList>
    </citation>
    <scope>IDENTIFICATION</scope>
</reference>
<evidence type="ECO:0000313" key="2">
    <source>
        <dbReference type="EMBL" id="EKX43830.1"/>
    </source>
</evidence>
<evidence type="ECO:0000313" key="3">
    <source>
        <dbReference type="EnsemblProtists" id="EKX43830"/>
    </source>
</evidence>
<sequence length="356" mass="39395">MDVDNVMKKTKKAGKPSASTARHNSLLSFNDISPLFHDHHPQQDIRARGLGRGSLDRSFPPASPNIRLRPMKRTDYKPKLDQLVGSSTLEECFPNQKKAMALAIATQRKESKPQCLIGGSRSWVRRKRAVSVILSPRVQSPLGRSAGLGTWKSTSERVLMENTSPVKDKSEAESPILASVIGSKGLMELEDSSDSTDSRHSEAQSRRESIKSDEHSIGKSSPGRSVKRDSSFLGLNSTVQPNSSFDPGIVPPQTASWESSGWFSRAASLEKHTDQHLLPPALRHGRTHPATPCKDLELLGIRTYFNGARRIYGRAKSSSSMHNDKSYFFNPLIFESQSLVDVERERSVILKLAKAK</sequence>
<reference evidence="2 4" key="1">
    <citation type="journal article" date="2012" name="Nature">
        <title>Algal genomes reveal evolutionary mosaicism and the fate of nucleomorphs.</title>
        <authorList>
            <consortium name="DOE Joint Genome Institute"/>
            <person name="Curtis B.A."/>
            <person name="Tanifuji G."/>
            <person name="Burki F."/>
            <person name="Gruber A."/>
            <person name="Irimia M."/>
            <person name="Maruyama S."/>
            <person name="Arias M.C."/>
            <person name="Ball S.G."/>
            <person name="Gile G.H."/>
            <person name="Hirakawa Y."/>
            <person name="Hopkins J.F."/>
            <person name="Kuo A."/>
            <person name="Rensing S.A."/>
            <person name="Schmutz J."/>
            <person name="Symeonidi A."/>
            <person name="Elias M."/>
            <person name="Eveleigh R.J."/>
            <person name="Herman E.K."/>
            <person name="Klute M.J."/>
            <person name="Nakayama T."/>
            <person name="Obornik M."/>
            <person name="Reyes-Prieto A."/>
            <person name="Armbrust E.V."/>
            <person name="Aves S.J."/>
            <person name="Beiko R.G."/>
            <person name="Coutinho P."/>
            <person name="Dacks J.B."/>
            <person name="Durnford D.G."/>
            <person name="Fast N.M."/>
            <person name="Green B.R."/>
            <person name="Grisdale C.J."/>
            <person name="Hempel F."/>
            <person name="Henrissat B."/>
            <person name="Hoppner M.P."/>
            <person name="Ishida K."/>
            <person name="Kim E."/>
            <person name="Koreny L."/>
            <person name="Kroth P.G."/>
            <person name="Liu Y."/>
            <person name="Malik S.B."/>
            <person name="Maier U.G."/>
            <person name="McRose D."/>
            <person name="Mock T."/>
            <person name="Neilson J.A."/>
            <person name="Onodera N.T."/>
            <person name="Poole A.M."/>
            <person name="Pritham E.J."/>
            <person name="Richards T.A."/>
            <person name="Rocap G."/>
            <person name="Roy S.W."/>
            <person name="Sarai C."/>
            <person name="Schaack S."/>
            <person name="Shirato S."/>
            <person name="Slamovits C.H."/>
            <person name="Spencer D.F."/>
            <person name="Suzuki S."/>
            <person name="Worden A.Z."/>
            <person name="Zauner S."/>
            <person name="Barry K."/>
            <person name="Bell C."/>
            <person name="Bharti A.K."/>
            <person name="Crow J.A."/>
            <person name="Grimwood J."/>
            <person name="Kramer R."/>
            <person name="Lindquist E."/>
            <person name="Lucas S."/>
            <person name="Salamov A."/>
            <person name="McFadden G.I."/>
            <person name="Lane C.E."/>
            <person name="Keeling P.J."/>
            <person name="Gray M.W."/>
            <person name="Grigoriev I.V."/>
            <person name="Archibald J.M."/>
        </authorList>
    </citation>
    <scope>NUCLEOTIDE SEQUENCE</scope>
    <source>
        <strain evidence="2 4">CCMP2712</strain>
    </source>
</reference>
<name>L1J6X9_GUITC</name>
<dbReference type="EMBL" id="JH993008">
    <property type="protein sequence ID" value="EKX43830.1"/>
    <property type="molecule type" value="Genomic_DNA"/>
</dbReference>
<dbReference type="Proteomes" id="UP000011087">
    <property type="component" value="Unassembled WGS sequence"/>
</dbReference>
<reference evidence="4" key="2">
    <citation type="submission" date="2012-11" db="EMBL/GenBank/DDBJ databases">
        <authorList>
            <person name="Kuo A."/>
            <person name="Curtis B.A."/>
            <person name="Tanifuji G."/>
            <person name="Burki F."/>
            <person name="Gruber A."/>
            <person name="Irimia M."/>
            <person name="Maruyama S."/>
            <person name="Arias M.C."/>
            <person name="Ball S.G."/>
            <person name="Gile G.H."/>
            <person name="Hirakawa Y."/>
            <person name="Hopkins J.F."/>
            <person name="Rensing S.A."/>
            <person name="Schmutz J."/>
            <person name="Symeonidi A."/>
            <person name="Elias M."/>
            <person name="Eveleigh R.J."/>
            <person name="Herman E.K."/>
            <person name="Klute M.J."/>
            <person name="Nakayama T."/>
            <person name="Obornik M."/>
            <person name="Reyes-Prieto A."/>
            <person name="Armbrust E.V."/>
            <person name="Aves S.J."/>
            <person name="Beiko R.G."/>
            <person name="Coutinho P."/>
            <person name="Dacks J.B."/>
            <person name="Durnford D.G."/>
            <person name="Fast N.M."/>
            <person name="Green B.R."/>
            <person name="Grisdale C."/>
            <person name="Hempe F."/>
            <person name="Henrissat B."/>
            <person name="Hoppner M.P."/>
            <person name="Ishida K.-I."/>
            <person name="Kim E."/>
            <person name="Koreny L."/>
            <person name="Kroth P.G."/>
            <person name="Liu Y."/>
            <person name="Malik S.-B."/>
            <person name="Maier U.G."/>
            <person name="McRose D."/>
            <person name="Mock T."/>
            <person name="Neilson J.A."/>
            <person name="Onodera N.T."/>
            <person name="Poole A.M."/>
            <person name="Pritham E.J."/>
            <person name="Richards T.A."/>
            <person name="Rocap G."/>
            <person name="Roy S.W."/>
            <person name="Sarai C."/>
            <person name="Schaack S."/>
            <person name="Shirato S."/>
            <person name="Slamovits C.H."/>
            <person name="Spencer D.F."/>
            <person name="Suzuki S."/>
            <person name="Worden A.Z."/>
            <person name="Zauner S."/>
            <person name="Barry K."/>
            <person name="Bell C."/>
            <person name="Bharti A.K."/>
            <person name="Crow J.A."/>
            <person name="Grimwood J."/>
            <person name="Kramer R."/>
            <person name="Lindquist E."/>
            <person name="Lucas S."/>
            <person name="Salamov A."/>
            <person name="McFadden G.I."/>
            <person name="Lane C.E."/>
            <person name="Keeling P.J."/>
            <person name="Gray M.W."/>
            <person name="Grigoriev I.V."/>
            <person name="Archibald J.M."/>
        </authorList>
    </citation>
    <scope>NUCLEOTIDE SEQUENCE</scope>
    <source>
        <strain evidence="4">CCMP2712</strain>
    </source>
</reference>
<dbReference type="EnsemblProtists" id="EKX43830">
    <property type="protein sequence ID" value="EKX43830"/>
    <property type="gene ID" value="GUITHDRAFT_153184"/>
</dbReference>
<dbReference type="HOGENOM" id="CLU_779511_0_0_1"/>
<feature type="region of interest" description="Disordered" evidence="1">
    <location>
        <begin position="1"/>
        <end position="24"/>
    </location>
</feature>
<evidence type="ECO:0000256" key="1">
    <source>
        <dbReference type="SAM" id="MobiDB-lite"/>
    </source>
</evidence>
<protein>
    <submittedName>
        <fullName evidence="2 3">Uncharacterized protein</fullName>
    </submittedName>
</protein>
<evidence type="ECO:0000313" key="4">
    <source>
        <dbReference type="Proteomes" id="UP000011087"/>
    </source>
</evidence>
<keyword evidence="4" id="KW-1185">Reference proteome</keyword>
<dbReference type="PaxDb" id="55529-EKX43830"/>
<accession>L1J6X9</accession>
<gene>
    <name evidence="2" type="ORF">GUITHDRAFT_153184</name>
</gene>